<comment type="caution">
    <text evidence="2">The sequence shown here is derived from an EMBL/GenBank/DDBJ whole genome shotgun (WGS) entry which is preliminary data.</text>
</comment>
<keyword evidence="1" id="KW-0732">Signal</keyword>
<dbReference type="RefSeq" id="WP_284348959.1">
    <property type="nucleotide sequence ID" value="NZ_BRXS01000002.1"/>
</dbReference>
<feature type="chain" id="PRO_5041310647" description="Autotransporter domain-containing protein" evidence="1">
    <location>
        <begin position="26"/>
        <end position="468"/>
    </location>
</feature>
<proteinExistence type="predicted"/>
<evidence type="ECO:0000256" key="1">
    <source>
        <dbReference type="SAM" id="SignalP"/>
    </source>
</evidence>
<organism evidence="2 3">
    <name type="scientific">Roseisolibacter agri</name>
    <dbReference type="NCBI Taxonomy" id="2014610"/>
    <lineage>
        <taxon>Bacteria</taxon>
        <taxon>Pseudomonadati</taxon>
        <taxon>Gemmatimonadota</taxon>
        <taxon>Gemmatimonadia</taxon>
        <taxon>Gemmatimonadales</taxon>
        <taxon>Gemmatimonadaceae</taxon>
        <taxon>Roseisolibacter</taxon>
    </lineage>
</organism>
<reference evidence="2" key="1">
    <citation type="submission" date="2022-08" db="EMBL/GenBank/DDBJ databases">
        <title>Draft genome sequencing of Roseisolibacter agri AW1220.</title>
        <authorList>
            <person name="Tobiishi Y."/>
            <person name="Tonouchi A."/>
        </authorList>
    </citation>
    <scope>NUCLEOTIDE SEQUENCE</scope>
    <source>
        <strain evidence="2">AW1220</strain>
    </source>
</reference>
<evidence type="ECO:0000313" key="2">
    <source>
        <dbReference type="EMBL" id="GLC24512.1"/>
    </source>
</evidence>
<gene>
    <name evidence="2" type="ORF">rosag_10250</name>
</gene>
<dbReference type="Proteomes" id="UP001161325">
    <property type="component" value="Unassembled WGS sequence"/>
</dbReference>
<feature type="signal peptide" evidence="1">
    <location>
        <begin position="1"/>
        <end position="25"/>
    </location>
</feature>
<keyword evidence="3" id="KW-1185">Reference proteome</keyword>
<accession>A0AA37Q6A4</accession>
<dbReference type="EMBL" id="BRXS01000002">
    <property type="protein sequence ID" value="GLC24512.1"/>
    <property type="molecule type" value="Genomic_DNA"/>
</dbReference>
<name>A0AA37Q6A4_9BACT</name>
<evidence type="ECO:0000313" key="3">
    <source>
        <dbReference type="Proteomes" id="UP001161325"/>
    </source>
</evidence>
<dbReference type="AlphaFoldDB" id="A0AA37Q6A4"/>
<protein>
    <recommendedName>
        <fullName evidence="4">Autotransporter domain-containing protein</fullName>
    </recommendedName>
</protein>
<evidence type="ECO:0008006" key="4">
    <source>
        <dbReference type="Google" id="ProtNLM"/>
    </source>
</evidence>
<sequence length="468" mass="48563">MPSVRPLRPAALAACGLLAASSLRAQAVAHAGHDHQATTVSTNGLRGKIAELFIFGPGQDPLFLAGSAGSTNPATVQAHGTHFIPSAAASNGSIIGFIGQALSTSVASIPIGATTSGETFRFEGGVPVSTATSAGPIFAERAQTLGRGRVLAGVNRSSFNFSSLRGVPLRDLQVNFTHQNTNAAGCSAENGGQDCAQYGVPVLENEVMQVSLDLDIDVAVTSFYVTYGISDRVDFGVAVPLLQNSFRGTSNAQIVPFGGGNAVHFFAGTPQNPVLQATRSTSSSAFGIGDVAARLKVNASNSARTGVAFLLDARFPTGEVDNLMGTGEFVGRGLAVVSSRFGSFSPHANAGYLYRADRELANDAFLGTVGFDHLLGKGVTLAADVLAELQVGSNRLELPGTVQFDAPFRRSVEPTNIPQMRDDVVNGSFGFKFTTASRVTGIANALFPLNDGGLRSHTTFTAGVEYSF</sequence>